<keyword evidence="3" id="KW-0408">Iron</keyword>
<name>A0A4R2C137_SHIGR</name>
<dbReference type="PROSITE" id="PS51272">
    <property type="entry name" value="SLH"/>
    <property type="match status" value="1"/>
</dbReference>
<dbReference type="Proteomes" id="UP000295351">
    <property type="component" value="Unassembled WGS sequence"/>
</dbReference>
<dbReference type="EMBL" id="SLVX01000049">
    <property type="protein sequence ID" value="TCN32199.1"/>
    <property type="molecule type" value="Genomic_DNA"/>
</dbReference>
<evidence type="ECO:0000256" key="4">
    <source>
        <dbReference type="ARBA" id="ARBA00023014"/>
    </source>
</evidence>
<dbReference type="RefSeq" id="WP_380689139.1">
    <property type="nucleotide sequence ID" value="NZ_JBHMAM010000054.1"/>
</dbReference>
<accession>A0A4R2C137</accession>
<dbReference type="PANTHER" id="PTHR43498:SF1">
    <property type="entry name" value="COB--COM HETERODISULFIDE REDUCTASE IRON-SULFUR SUBUNIT A"/>
    <property type="match status" value="1"/>
</dbReference>
<dbReference type="GO" id="GO:0051536">
    <property type="term" value="F:iron-sulfur cluster binding"/>
    <property type="evidence" value="ECO:0007669"/>
    <property type="project" value="UniProtKB-KW"/>
</dbReference>
<evidence type="ECO:0000256" key="2">
    <source>
        <dbReference type="ARBA" id="ARBA00023002"/>
    </source>
</evidence>
<sequence>MRYRAAGYEDHLLKTPPKGYDASLYSWAPRTLPEQGGAFGTELQPSMLGKMLTNQRYFGDDRLKGNRDYILSHPRERTEIRKDFMNHSLGFLYFIQTDGGMPQLGLSEDEFADNNNMPRSPYVREGRRFRGRVRLTENDVSAYLAGPGPRPPLRKDSIAIGDWGVESRRCRDEPNPMTNTYDGSMFIRTLRAPYQVPFGCLLPEGLDNLLVTTTISATHVAFCALRVEAVWAQTGAAAGIAASLAIRQGSEISDIAVESIQDSMLQQNYKLTYFSDVHSEHPHFRGIQWLALKGCLPEGDTGYCFFPENSATWGEFLEAVVKAFELPVSVTGIHFDTIESTDHVFRYAETLYDTASRKGVALFDNMFHPSIDHPADHLLPEPRQRWLTLRTEAAVSGGAAVRFLALLSSIVGRDFATDDFAPYLQKAHITRAEMADLLFSCASNLNTAQS</sequence>
<dbReference type="Pfam" id="PF12831">
    <property type="entry name" value="FAD_oxidored"/>
    <property type="match status" value="1"/>
</dbReference>
<evidence type="ECO:0000256" key="3">
    <source>
        <dbReference type="ARBA" id="ARBA00023004"/>
    </source>
</evidence>
<feature type="domain" description="SLH" evidence="5">
    <location>
        <begin position="270"/>
        <end position="334"/>
    </location>
</feature>
<comment type="caution">
    <text evidence="6">The sequence shown here is derived from an EMBL/GenBank/DDBJ whole genome shotgun (WGS) entry which is preliminary data.</text>
</comment>
<dbReference type="InterPro" id="IPR001119">
    <property type="entry name" value="SLH_dom"/>
</dbReference>
<keyword evidence="7" id="KW-1185">Reference proteome</keyword>
<dbReference type="GO" id="GO:0046872">
    <property type="term" value="F:metal ion binding"/>
    <property type="evidence" value="ECO:0007669"/>
    <property type="project" value="UniProtKB-KW"/>
</dbReference>
<keyword evidence="2" id="KW-0560">Oxidoreductase</keyword>
<proteinExistence type="predicted"/>
<keyword evidence="1" id="KW-0479">Metal-binding</keyword>
<dbReference type="AlphaFoldDB" id="A0A4R2C137"/>
<dbReference type="PANTHER" id="PTHR43498">
    <property type="entry name" value="FERREDOXIN:COB-COM HETERODISULFIDE REDUCTASE SUBUNIT A"/>
    <property type="match status" value="1"/>
</dbReference>
<reference evidence="6 7" key="1">
    <citation type="submission" date="2019-03" db="EMBL/GenBank/DDBJ databases">
        <title>Genomic Encyclopedia of Type Strains, Phase IV (KMG-IV): sequencing the most valuable type-strain genomes for metagenomic binning, comparative biology and taxonomic classification.</title>
        <authorList>
            <person name="Goeker M."/>
        </authorList>
    </citation>
    <scope>NUCLEOTIDE SEQUENCE [LARGE SCALE GENOMIC DNA]</scope>
    <source>
        <strain evidence="6 7">DSM 18401</strain>
    </source>
</reference>
<gene>
    <name evidence="6" type="ORF">EV665_1495</name>
</gene>
<protein>
    <submittedName>
        <fullName evidence="6">FAD dependent oxidoreductase</fullName>
    </submittedName>
</protein>
<keyword evidence="4" id="KW-0411">Iron-sulfur</keyword>
<dbReference type="InterPro" id="IPR039650">
    <property type="entry name" value="HdrA-like"/>
</dbReference>
<evidence type="ECO:0000256" key="1">
    <source>
        <dbReference type="ARBA" id="ARBA00022723"/>
    </source>
</evidence>
<dbReference type="GO" id="GO:0016491">
    <property type="term" value="F:oxidoreductase activity"/>
    <property type="evidence" value="ECO:0007669"/>
    <property type="project" value="UniProtKB-KW"/>
</dbReference>
<evidence type="ECO:0000313" key="6">
    <source>
        <dbReference type="EMBL" id="TCN32199.1"/>
    </source>
</evidence>
<evidence type="ECO:0000259" key="5">
    <source>
        <dbReference type="PROSITE" id="PS51272"/>
    </source>
</evidence>
<organism evidence="6 7">
    <name type="scientific">Shinella granuli</name>
    <dbReference type="NCBI Taxonomy" id="323621"/>
    <lineage>
        <taxon>Bacteria</taxon>
        <taxon>Pseudomonadati</taxon>
        <taxon>Pseudomonadota</taxon>
        <taxon>Alphaproteobacteria</taxon>
        <taxon>Hyphomicrobiales</taxon>
        <taxon>Rhizobiaceae</taxon>
        <taxon>Shinella</taxon>
    </lineage>
</organism>
<evidence type="ECO:0000313" key="7">
    <source>
        <dbReference type="Proteomes" id="UP000295351"/>
    </source>
</evidence>